<evidence type="ECO:0000313" key="1">
    <source>
        <dbReference type="EMBL" id="CAJ1974046.1"/>
    </source>
</evidence>
<reference evidence="1" key="1">
    <citation type="submission" date="2023-10" db="EMBL/GenBank/DDBJ databases">
        <authorList>
            <person name="Domelevo Entfellner J.-B."/>
        </authorList>
    </citation>
    <scope>NUCLEOTIDE SEQUENCE</scope>
</reference>
<dbReference type="Proteomes" id="UP001189624">
    <property type="component" value="Chromosome 9"/>
</dbReference>
<name>A0AA86VQE3_9FABA</name>
<accession>A0AA86VQE3</accession>
<keyword evidence="2" id="KW-1185">Reference proteome</keyword>
<dbReference type="AlphaFoldDB" id="A0AA86VQE3"/>
<sequence length="379" mass="43298">FNIATELTDRCKTEGELGLIGILIWMRFMACRHLTWNKNFNVKPREISEAQDRFTNLLQIIYLNQPSNREIVRLIMMCVGPGGQGDAGQRIRDEILLIQRNNNCKAGMMEEWHQKLHNNNSPDDVIICEVTKLSEHALLNYVRSGFRMDVNWKTLNANGLSREKLANYGRPILSEPHFRTDIRDRLIHDLTAYLKILKDGNIASAIKHSSGLSLKLLKLLESRIELRPVLQTSHKRLKDMIFLDISLDSALGTTAEKGLKNVNFANPLWALQTKAILDRLQLLLAERSQHYQNRIQPSAQYLGNLLGHPKWTIDIFTEELIRSGCSAIMSILINHFDPILRKIANLSWKECDVHVIVCIIDWTQSMVTDSSSNPNITAS</sequence>
<protein>
    <submittedName>
        <fullName evidence="1">Uncharacterized protein</fullName>
    </submittedName>
</protein>
<gene>
    <name evidence="1" type="ORF">AYBTSS11_LOCUS26113</name>
</gene>
<dbReference type="EMBL" id="OY731406">
    <property type="protein sequence ID" value="CAJ1974046.1"/>
    <property type="molecule type" value="Genomic_DNA"/>
</dbReference>
<dbReference type="PANTHER" id="PTHR46999:SF4">
    <property type="entry name" value="ALPHA-GLUCAN WATER DIKINASE 2"/>
    <property type="match status" value="1"/>
</dbReference>
<feature type="non-terminal residue" evidence="1">
    <location>
        <position position="1"/>
    </location>
</feature>
<evidence type="ECO:0000313" key="2">
    <source>
        <dbReference type="Proteomes" id="UP001189624"/>
    </source>
</evidence>
<dbReference type="Gramene" id="rna-AYBTSS11_LOCUS26113">
    <property type="protein sequence ID" value="CAJ1974046.1"/>
    <property type="gene ID" value="gene-AYBTSS11_LOCUS26113"/>
</dbReference>
<dbReference type="PANTHER" id="PTHR46999">
    <property type="entry name" value="ALPHA-GLUCAN WATER DIKINASE 1, CHLOROPLASTIC-RELATED"/>
    <property type="match status" value="1"/>
</dbReference>
<organism evidence="1 2">
    <name type="scientific">Sphenostylis stenocarpa</name>
    <dbReference type="NCBI Taxonomy" id="92480"/>
    <lineage>
        <taxon>Eukaryota</taxon>
        <taxon>Viridiplantae</taxon>
        <taxon>Streptophyta</taxon>
        <taxon>Embryophyta</taxon>
        <taxon>Tracheophyta</taxon>
        <taxon>Spermatophyta</taxon>
        <taxon>Magnoliopsida</taxon>
        <taxon>eudicotyledons</taxon>
        <taxon>Gunneridae</taxon>
        <taxon>Pentapetalae</taxon>
        <taxon>rosids</taxon>
        <taxon>fabids</taxon>
        <taxon>Fabales</taxon>
        <taxon>Fabaceae</taxon>
        <taxon>Papilionoideae</taxon>
        <taxon>50 kb inversion clade</taxon>
        <taxon>NPAAA clade</taxon>
        <taxon>indigoferoid/millettioid clade</taxon>
        <taxon>Phaseoleae</taxon>
        <taxon>Sphenostylis</taxon>
    </lineage>
</organism>
<proteinExistence type="predicted"/>